<name>A0AAV4M5V6_CAEEX</name>
<feature type="region of interest" description="Disordered" evidence="1">
    <location>
        <begin position="1"/>
        <end position="22"/>
    </location>
</feature>
<dbReference type="Proteomes" id="UP001054945">
    <property type="component" value="Unassembled WGS sequence"/>
</dbReference>
<dbReference type="AlphaFoldDB" id="A0AAV4M5V6"/>
<evidence type="ECO:0000313" key="2">
    <source>
        <dbReference type="EMBL" id="GIX67323.1"/>
    </source>
</evidence>
<feature type="compositionally biased region" description="Polar residues" evidence="1">
    <location>
        <begin position="7"/>
        <end position="22"/>
    </location>
</feature>
<proteinExistence type="predicted"/>
<evidence type="ECO:0000313" key="3">
    <source>
        <dbReference type="Proteomes" id="UP001054945"/>
    </source>
</evidence>
<organism evidence="2 3">
    <name type="scientific">Caerostris extrusa</name>
    <name type="common">Bark spider</name>
    <name type="synonym">Caerostris bankana</name>
    <dbReference type="NCBI Taxonomy" id="172846"/>
    <lineage>
        <taxon>Eukaryota</taxon>
        <taxon>Metazoa</taxon>
        <taxon>Ecdysozoa</taxon>
        <taxon>Arthropoda</taxon>
        <taxon>Chelicerata</taxon>
        <taxon>Arachnida</taxon>
        <taxon>Araneae</taxon>
        <taxon>Araneomorphae</taxon>
        <taxon>Entelegynae</taxon>
        <taxon>Araneoidea</taxon>
        <taxon>Araneidae</taxon>
        <taxon>Caerostris</taxon>
    </lineage>
</organism>
<accession>A0AAV4M5V6</accession>
<dbReference type="EMBL" id="BPLR01019391">
    <property type="protein sequence ID" value="GIX67323.1"/>
    <property type="molecule type" value="Genomic_DNA"/>
</dbReference>
<keyword evidence="3" id="KW-1185">Reference proteome</keyword>
<sequence length="139" mass="15871">MGETSICPASSENMEKSNQLSNTTVDRRRYNNCHQLYLFLKSCLQHVQPGGSTHLTYAHSPISDNQFGTYTETRSFPQAIESTQRSFKTGIHFLLMPDWTNNQLLTVLCKVDAQCPSTPENCWDISRWPLSIERANLSR</sequence>
<gene>
    <name evidence="2" type="ORF">CEXT_293981</name>
</gene>
<evidence type="ECO:0000256" key="1">
    <source>
        <dbReference type="SAM" id="MobiDB-lite"/>
    </source>
</evidence>
<comment type="caution">
    <text evidence="2">The sequence shown here is derived from an EMBL/GenBank/DDBJ whole genome shotgun (WGS) entry which is preliminary data.</text>
</comment>
<reference evidence="2 3" key="1">
    <citation type="submission" date="2021-06" db="EMBL/GenBank/DDBJ databases">
        <title>Caerostris extrusa draft genome.</title>
        <authorList>
            <person name="Kono N."/>
            <person name="Arakawa K."/>
        </authorList>
    </citation>
    <scope>NUCLEOTIDE SEQUENCE [LARGE SCALE GENOMIC DNA]</scope>
</reference>
<protein>
    <submittedName>
        <fullName evidence="2">Uncharacterized protein</fullName>
    </submittedName>
</protein>